<gene>
    <name evidence="2" type="ORF">D3874_23525</name>
</gene>
<keyword evidence="1" id="KW-0472">Membrane</keyword>
<keyword evidence="3" id="KW-1185">Reference proteome</keyword>
<dbReference type="AlphaFoldDB" id="A0A418WHU0"/>
<feature type="transmembrane region" description="Helical" evidence="1">
    <location>
        <begin position="102"/>
        <end position="128"/>
    </location>
</feature>
<comment type="caution">
    <text evidence="2">The sequence shown here is derived from an EMBL/GenBank/DDBJ whole genome shotgun (WGS) entry which is preliminary data.</text>
</comment>
<keyword evidence="1" id="KW-1133">Transmembrane helix</keyword>
<feature type="transmembrane region" description="Helical" evidence="1">
    <location>
        <begin position="223"/>
        <end position="244"/>
    </location>
</feature>
<reference evidence="2 3" key="1">
    <citation type="submission" date="2018-09" db="EMBL/GenBank/DDBJ databases">
        <authorList>
            <person name="Zhu H."/>
        </authorList>
    </citation>
    <scope>NUCLEOTIDE SEQUENCE [LARGE SCALE GENOMIC DNA]</scope>
    <source>
        <strain evidence="2 3">K1W22B-8</strain>
    </source>
</reference>
<dbReference type="Proteomes" id="UP000284605">
    <property type="component" value="Unassembled WGS sequence"/>
</dbReference>
<proteinExistence type="predicted"/>
<organism evidence="2 3">
    <name type="scientific">Oleomonas cavernae</name>
    <dbReference type="NCBI Taxonomy" id="2320859"/>
    <lineage>
        <taxon>Bacteria</taxon>
        <taxon>Pseudomonadati</taxon>
        <taxon>Pseudomonadota</taxon>
        <taxon>Alphaproteobacteria</taxon>
        <taxon>Acetobacterales</taxon>
        <taxon>Acetobacteraceae</taxon>
        <taxon>Oleomonas</taxon>
    </lineage>
</organism>
<evidence type="ECO:0000313" key="3">
    <source>
        <dbReference type="Proteomes" id="UP000284605"/>
    </source>
</evidence>
<sequence length="266" mass="28364">MVMRKPTIFELVASGFRGGFSRNGLIAALAITLTSVLLPALAFGTGLVHQPALGVIDPAVIILQLATAVLTTLTSQPFLIGMVEHVFRQPSPITTLRVIARYWLGTFALILTGILLGIVVGLVFLALAQLGPVGRITGSLLIITACFYFGPGLLLIWPMAVYEERFSPFRAFQAMRGYRWRAFASIFLLMLPFFVPLFATVFANGPQGAILLFLTPPLGLTLLLTFAFSIGSAGSLALATHLYLSQRGDASPGAAAIPAWDATGLS</sequence>
<evidence type="ECO:0000313" key="2">
    <source>
        <dbReference type="EMBL" id="RJF89570.1"/>
    </source>
</evidence>
<feature type="transmembrane region" description="Helical" evidence="1">
    <location>
        <begin position="58"/>
        <end position="81"/>
    </location>
</feature>
<feature type="transmembrane region" description="Helical" evidence="1">
    <location>
        <begin position="140"/>
        <end position="161"/>
    </location>
</feature>
<dbReference type="EMBL" id="QYUK01000011">
    <property type="protein sequence ID" value="RJF89570.1"/>
    <property type="molecule type" value="Genomic_DNA"/>
</dbReference>
<evidence type="ECO:0000256" key="1">
    <source>
        <dbReference type="SAM" id="Phobius"/>
    </source>
</evidence>
<feature type="transmembrane region" description="Helical" evidence="1">
    <location>
        <begin position="182"/>
        <end position="203"/>
    </location>
</feature>
<keyword evidence="1" id="KW-0812">Transmembrane</keyword>
<protein>
    <submittedName>
        <fullName evidence="2">Uncharacterized protein</fullName>
    </submittedName>
</protein>
<accession>A0A418WHU0</accession>
<name>A0A418WHU0_9PROT</name>